<dbReference type="EMBL" id="WNNK01000001">
    <property type="protein sequence ID" value="MUF03101.1"/>
    <property type="molecule type" value="Genomic_DNA"/>
</dbReference>
<dbReference type="PANTHER" id="PTHR43701">
    <property type="entry name" value="MEMBRANE TRANSPORTER PROTEIN MJ0441-RELATED"/>
    <property type="match status" value="1"/>
</dbReference>
<keyword evidence="8" id="KW-1185">Reference proteome</keyword>
<evidence type="ECO:0000256" key="5">
    <source>
        <dbReference type="ARBA" id="ARBA00023136"/>
    </source>
</evidence>
<feature type="transmembrane region" description="Helical" evidence="6">
    <location>
        <begin position="250"/>
        <end position="267"/>
    </location>
</feature>
<keyword evidence="4 6" id="KW-1133">Transmembrane helix</keyword>
<proteinExistence type="inferred from homology"/>
<evidence type="ECO:0000256" key="2">
    <source>
        <dbReference type="ARBA" id="ARBA00009142"/>
    </source>
</evidence>
<evidence type="ECO:0000256" key="4">
    <source>
        <dbReference type="ARBA" id="ARBA00022989"/>
    </source>
</evidence>
<dbReference type="InterPro" id="IPR002781">
    <property type="entry name" value="TM_pro_TauE-like"/>
</dbReference>
<comment type="caution">
    <text evidence="7">The sequence shown here is derived from an EMBL/GenBank/DDBJ whole genome shotgun (WGS) entry which is preliminary data.</text>
</comment>
<comment type="similarity">
    <text evidence="2 6">Belongs to the 4-toluene sulfonate uptake permease (TSUP) (TC 2.A.102) family.</text>
</comment>
<sequence>MLYLLLALFGCMSGVTAVLFGFGGGFVVVPLLYGMLKLSPQVGVSESAMHIAVATSTCVMIVNALIATGKHRRKGNLIRHYLWPLGGFIGLGAMVGAGAAMFASGGFIRYAFIAYLAVTIADCLIRRGFLNQSGSLQTRCLSGTEVVGGGIGIGLIATFLGVGGSVMTVPLLRRCGLSMSQATSMANPLSVPVALAGTFTYMIMAGFAKVELGSWFIGYVDLLAFAILTVGSLLGIRLATPWIGRIPDALHARVYIGLLVVVMLSMLA</sequence>
<keyword evidence="5 6" id="KW-0472">Membrane</keyword>
<dbReference type="InterPro" id="IPR051598">
    <property type="entry name" value="TSUP/Inactive_protease-like"/>
</dbReference>
<organism evidence="7 8">
    <name type="scientific">Pseudomonas spelaei</name>
    <dbReference type="NCBI Taxonomy" id="1055469"/>
    <lineage>
        <taxon>Bacteria</taxon>
        <taxon>Pseudomonadati</taxon>
        <taxon>Pseudomonadota</taxon>
        <taxon>Gammaproteobacteria</taxon>
        <taxon>Pseudomonadales</taxon>
        <taxon>Pseudomonadaceae</taxon>
        <taxon>Pseudomonas</taxon>
    </lineage>
</organism>
<name>A0A6I3W595_9PSED</name>
<evidence type="ECO:0000313" key="7">
    <source>
        <dbReference type="EMBL" id="MUF03101.1"/>
    </source>
</evidence>
<evidence type="ECO:0000256" key="1">
    <source>
        <dbReference type="ARBA" id="ARBA00004141"/>
    </source>
</evidence>
<feature type="transmembrane region" description="Helical" evidence="6">
    <location>
        <begin position="107"/>
        <end position="125"/>
    </location>
</feature>
<gene>
    <name evidence="7" type="ORF">GNF76_02070</name>
</gene>
<dbReference type="RefSeq" id="WP_155581501.1">
    <property type="nucleotide sequence ID" value="NZ_JBHSTH010000004.1"/>
</dbReference>
<keyword evidence="3 6" id="KW-0812">Transmembrane</keyword>
<feature type="transmembrane region" description="Helical" evidence="6">
    <location>
        <begin position="189"/>
        <end position="208"/>
    </location>
</feature>
<feature type="transmembrane region" description="Helical" evidence="6">
    <location>
        <begin position="81"/>
        <end position="101"/>
    </location>
</feature>
<feature type="transmembrane region" description="Helical" evidence="6">
    <location>
        <begin position="48"/>
        <end position="69"/>
    </location>
</feature>
<feature type="transmembrane region" description="Helical" evidence="6">
    <location>
        <begin position="215"/>
        <end position="238"/>
    </location>
</feature>
<evidence type="ECO:0000256" key="6">
    <source>
        <dbReference type="RuleBase" id="RU363041"/>
    </source>
</evidence>
<evidence type="ECO:0000256" key="3">
    <source>
        <dbReference type="ARBA" id="ARBA00022692"/>
    </source>
</evidence>
<dbReference type="PANTHER" id="PTHR43701:SF2">
    <property type="entry name" value="MEMBRANE TRANSPORTER PROTEIN YJNA-RELATED"/>
    <property type="match status" value="1"/>
</dbReference>
<reference evidence="7 8" key="1">
    <citation type="submission" date="2019-11" db="EMBL/GenBank/DDBJ databases">
        <title>Pseudomonas karstica sp. nov. and Pseudomonas spelaei sp. nov. from karst caves.</title>
        <authorList>
            <person name="Zeman M."/>
        </authorList>
    </citation>
    <scope>NUCLEOTIDE SEQUENCE [LARGE SCALE GENOMIC DNA]</scope>
    <source>
        <strain evidence="7 8">CCM 7893</strain>
    </source>
</reference>
<dbReference type="Pfam" id="PF01925">
    <property type="entry name" value="TauE"/>
    <property type="match status" value="1"/>
</dbReference>
<feature type="transmembrane region" description="Helical" evidence="6">
    <location>
        <begin position="7"/>
        <end position="36"/>
    </location>
</feature>
<dbReference type="GO" id="GO:0005886">
    <property type="term" value="C:plasma membrane"/>
    <property type="evidence" value="ECO:0007669"/>
    <property type="project" value="UniProtKB-SubCell"/>
</dbReference>
<keyword evidence="6" id="KW-1003">Cell membrane</keyword>
<comment type="subcellular location">
    <subcellularLocation>
        <location evidence="6">Cell membrane</location>
        <topology evidence="6">Multi-pass membrane protein</topology>
    </subcellularLocation>
    <subcellularLocation>
        <location evidence="1">Membrane</location>
        <topology evidence="1">Multi-pass membrane protein</topology>
    </subcellularLocation>
</comment>
<dbReference type="OrthoDB" id="3431260at2"/>
<evidence type="ECO:0000313" key="8">
    <source>
        <dbReference type="Proteomes" id="UP000438196"/>
    </source>
</evidence>
<dbReference type="Proteomes" id="UP000438196">
    <property type="component" value="Unassembled WGS sequence"/>
</dbReference>
<dbReference type="AlphaFoldDB" id="A0A6I3W595"/>
<protein>
    <recommendedName>
        <fullName evidence="6">Probable membrane transporter protein</fullName>
    </recommendedName>
</protein>
<feature type="transmembrane region" description="Helical" evidence="6">
    <location>
        <begin position="146"/>
        <end position="169"/>
    </location>
</feature>
<accession>A0A6I3W595</accession>